<evidence type="ECO:0000313" key="2">
    <source>
        <dbReference type="Proteomes" id="UP000828390"/>
    </source>
</evidence>
<proteinExistence type="predicted"/>
<gene>
    <name evidence="1" type="ORF">DPMN_043216</name>
</gene>
<evidence type="ECO:0000313" key="1">
    <source>
        <dbReference type="EMBL" id="KAH3736644.1"/>
    </source>
</evidence>
<reference evidence="1" key="2">
    <citation type="submission" date="2020-11" db="EMBL/GenBank/DDBJ databases">
        <authorList>
            <person name="McCartney M.A."/>
            <person name="Auch B."/>
            <person name="Kono T."/>
            <person name="Mallez S."/>
            <person name="Becker A."/>
            <person name="Gohl D.M."/>
            <person name="Silverstein K.A.T."/>
            <person name="Koren S."/>
            <person name="Bechman K.B."/>
            <person name="Herman A."/>
            <person name="Abrahante J.E."/>
            <person name="Garbe J."/>
        </authorList>
    </citation>
    <scope>NUCLEOTIDE SEQUENCE</scope>
    <source>
        <strain evidence="1">Duluth1</strain>
        <tissue evidence="1">Whole animal</tissue>
    </source>
</reference>
<accession>A0A9D4HXM0</accession>
<sequence length="58" mass="6547">MQEFSFHFQNFLGGGPPKPQIAGGTSPPAHTPFATSLLNNSRRWQIFATPFYKPWLRA</sequence>
<dbReference type="Proteomes" id="UP000828390">
    <property type="component" value="Unassembled WGS sequence"/>
</dbReference>
<protein>
    <submittedName>
        <fullName evidence="1">Uncharacterized protein</fullName>
    </submittedName>
</protein>
<name>A0A9D4HXM0_DREPO</name>
<keyword evidence="2" id="KW-1185">Reference proteome</keyword>
<organism evidence="1 2">
    <name type="scientific">Dreissena polymorpha</name>
    <name type="common">Zebra mussel</name>
    <name type="synonym">Mytilus polymorpha</name>
    <dbReference type="NCBI Taxonomy" id="45954"/>
    <lineage>
        <taxon>Eukaryota</taxon>
        <taxon>Metazoa</taxon>
        <taxon>Spiralia</taxon>
        <taxon>Lophotrochozoa</taxon>
        <taxon>Mollusca</taxon>
        <taxon>Bivalvia</taxon>
        <taxon>Autobranchia</taxon>
        <taxon>Heteroconchia</taxon>
        <taxon>Euheterodonta</taxon>
        <taxon>Imparidentia</taxon>
        <taxon>Neoheterodontei</taxon>
        <taxon>Myida</taxon>
        <taxon>Dreissenoidea</taxon>
        <taxon>Dreissenidae</taxon>
        <taxon>Dreissena</taxon>
    </lineage>
</organism>
<comment type="caution">
    <text evidence="1">The sequence shown here is derived from an EMBL/GenBank/DDBJ whole genome shotgun (WGS) entry which is preliminary data.</text>
</comment>
<reference evidence="1" key="1">
    <citation type="journal article" date="2019" name="bioRxiv">
        <title>The Genome of the Zebra Mussel, Dreissena polymorpha: A Resource for Invasive Species Research.</title>
        <authorList>
            <person name="McCartney M.A."/>
            <person name="Auch B."/>
            <person name="Kono T."/>
            <person name="Mallez S."/>
            <person name="Zhang Y."/>
            <person name="Obille A."/>
            <person name="Becker A."/>
            <person name="Abrahante J.E."/>
            <person name="Garbe J."/>
            <person name="Badalamenti J.P."/>
            <person name="Herman A."/>
            <person name="Mangelson H."/>
            <person name="Liachko I."/>
            <person name="Sullivan S."/>
            <person name="Sone E.D."/>
            <person name="Koren S."/>
            <person name="Silverstein K.A.T."/>
            <person name="Beckman K.B."/>
            <person name="Gohl D.M."/>
        </authorList>
    </citation>
    <scope>NUCLEOTIDE SEQUENCE</scope>
    <source>
        <strain evidence="1">Duluth1</strain>
        <tissue evidence="1">Whole animal</tissue>
    </source>
</reference>
<dbReference type="AlphaFoldDB" id="A0A9D4HXM0"/>
<dbReference type="EMBL" id="JAIWYP010000011">
    <property type="protein sequence ID" value="KAH3736644.1"/>
    <property type="molecule type" value="Genomic_DNA"/>
</dbReference>